<dbReference type="Proteomes" id="UP000822688">
    <property type="component" value="Chromosome 1"/>
</dbReference>
<accession>A0A8T0JCM3</accession>
<sequence length="367" mass="41186">MEDSLAAFADMLEEDGDEGAGGLQGFGDYGRLYDYDNGFADFSEWEGVFESRQRAPQGFGSQAQVGEVVDQSGSGESVKMLMDEFGDASTLSQFQGGFNSAPSSDIAPPDPELQSEILELLSIFQAVHDNKSAIDTRSLLKKCIYMCERIMQRYYRLPDVVAIHEQAKALLQMFESVGPESPFARSNVSSNFATGNSTLSGPRSFRNNLLADVKEALDRVDRDAKESGDSKDPDEGRVVNGVYRCKGIWYCQVHTDQEQCGQCGVDYRLLNQVHRSRTEEAKVDDIVRKEQQRLEELERQHTSRGHADSRIQEGPRQLYINQDAEDFESIAKELNEELARARETDKVSSLKCFSPLFQISEERKLVL</sequence>
<proteinExistence type="predicted"/>
<organism evidence="1 2">
    <name type="scientific">Ceratodon purpureus</name>
    <name type="common">Fire moss</name>
    <name type="synonym">Dicranum purpureum</name>
    <dbReference type="NCBI Taxonomy" id="3225"/>
    <lineage>
        <taxon>Eukaryota</taxon>
        <taxon>Viridiplantae</taxon>
        <taxon>Streptophyta</taxon>
        <taxon>Embryophyta</taxon>
        <taxon>Bryophyta</taxon>
        <taxon>Bryophytina</taxon>
        <taxon>Bryopsida</taxon>
        <taxon>Dicranidae</taxon>
        <taxon>Pseudoditrichales</taxon>
        <taxon>Ditrichaceae</taxon>
        <taxon>Ceratodon</taxon>
    </lineage>
</organism>
<comment type="caution">
    <text evidence="1">The sequence shown here is derived from an EMBL/GenBank/DDBJ whole genome shotgun (WGS) entry which is preliminary data.</text>
</comment>
<dbReference type="EMBL" id="CM026421">
    <property type="protein sequence ID" value="KAG0592782.1"/>
    <property type="molecule type" value="Genomic_DNA"/>
</dbReference>
<evidence type="ECO:0000313" key="2">
    <source>
        <dbReference type="Proteomes" id="UP000822688"/>
    </source>
</evidence>
<name>A0A8T0JCM3_CERPU</name>
<gene>
    <name evidence="1" type="ORF">KC19_1G280600</name>
</gene>
<keyword evidence="2" id="KW-1185">Reference proteome</keyword>
<dbReference type="AlphaFoldDB" id="A0A8T0JCM3"/>
<evidence type="ECO:0000313" key="1">
    <source>
        <dbReference type="EMBL" id="KAG0592782.1"/>
    </source>
</evidence>
<protein>
    <submittedName>
        <fullName evidence="1">Uncharacterized protein</fullName>
    </submittedName>
</protein>
<reference evidence="1" key="1">
    <citation type="submission" date="2020-06" db="EMBL/GenBank/DDBJ databases">
        <title>WGS assembly of Ceratodon purpureus strain R40.</title>
        <authorList>
            <person name="Carey S.B."/>
            <person name="Jenkins J."/>
            <person name="Shu S."/>
            <person name="Lovell J.T."/>
            <person name="Sreedasyam A."/>
            <person name="Maumus F."/>
            <person name="Tiley G.P."/>
            <person name="Fernandez-Pozo N."/>
            <person name="Barry K."/>
            <person name="Chen C."/>
            <person name="Wang M."/>
            <person name="Lipzen A."/>
            <person name="Daum C."/>
            <person name="Saski C.A."/>
            <person name="Payton A.C."/>
            <person name="Mcbreen J.C."/>
            <person name="Conrad R.E."/>
            <person name="Kollar L.M."/>
            <person name="Olsson S."/>
            <person name="Huttunen S."/>
            <person name="Landis J.B."/>
            <person name="Wickett N.J."/>
            <person name="Johnson M.G."/>
            <person name="Rensing S.A."/>
            <person name="Grimwood J."/>
            <person name="Schmutz J."/>
            <person name="Mcdaniel S.F."/>
        </authorList>
    </citation>
    <scope>NUCLEOTIDE SEQUENCE</scope>
    <source>
        <strain evidence="1">R40</strain>
    </source>
</reference>